<evidence type="ECO:0000256" key="1">
    <source>
        <dbReference type="ARBA" id="ARBA00023125"/>
    </source>
</evidence>
<keyword evidence="5" id="KW-1185">Reference proteome</keyword>
<dbReference type="PROSITE" id="PS50977">
    <property type="entry name" value="HTH_TETR_2"/>
    <property type="match status" value="1"/>
</dbReference>
<evidence type="ECO:0000313" key="5">
    <source>
        <dbReference type="Proteomes" id="UP001595947"/>
    </source>
</evidence>
<dbReference type="SUPFAM" id="SSF48498">
    <property type="entry name" value="Tetracyclin repressor-like, C-terminal domain"/>
    <property type="match status" value="1"/>
</dbReference>
<dbReference type="SUPFAM" id="SSF46689">
    <property type="entry name" value="Homeodomain-like"/>
    <property type="match status" value="1"/>
</dbReference>
<dbReference type="Proteomes" id="UP001595947">
    <property type="component" value="Unassembled WGS sequence"/>
</dbReference>
<dbReference type="InterPro" id="IPR001647">
    <property type="entry name" value="HTH_TetR"/>
</dbReference>
<sequence length="218" mass="23158">MPRLTPERREARRTEILAAARRCFARDGFHQTSMPDIAREAGLSTGAFYRHFTSKDDVIVEVAGQAFSILTGRLDEAVSGDAAPTVADLVTAVVGTLGGETVRIPDGSVVDLGELVRCGVQGWGEATRPGPLRDRVHRGFGVLRTRIAAGLRRGQEAGVVPDDLAPETGAHVVMAVIPGFVLQRAVFGYDDVDGFVRAVHTLLGAGTVRTASAELSQD</sequence>
<dbReference type="InterPro" id="IPR050109">
    <property type="entry name" value="HTH-type_TetR-like_transc_reg"/>
</dbReference>
<dbReference type="InterPro" id="IPR023772">
    <property type="entry name" value="DNA-bd_HTH_TetR-type_CS"/>
</dbReference>
<evidence type="ECO:0000259" key="3">
    <source>
        <dbReference type="PROSITE" id="PS50977"/>
    </source>
</evidence>
<dbReference type="PANTHER" id="PTHR30055">
    <property type="entry name" value="HTH-TYPE TRANSCRIPTIONAL REGULATOR RUTR"/>
    <property type="match status" value="1"/>
</dbReference>
<reference evidence="5" key="1">
    <citation type="journal article" date="2019" name="Int. J. Syst. Evol. Microbiol.">
        <title>The Global Catalogue of Microorganisms (GCM) 10K type strain sequencing project: providing services to taxonomists for standard genome sequencing and annotation.</title>
        <authorList>
            <consortium name="The Broad Institute Genomics Platform"/>
            <consortium name="The Broad Institute Genome Sequencing Center for Infectious Disease"/>
            <person name="Wu L."/>
            <person name="Ma J."/>
        </authorList>
    </citation>
    <scope>NUCLEOTIDE SEQUENCE [LARGE SCALE GENOMIC DNA]</scope>
    <source>
        <strain evidence="5">CGMCC 4.7093</strain>
    </source>
</reference>
<protein>
    <submittedName>
        <fullName evidence="4">TetR/AcrR family transcriptional regulator</fullName>
    </submittedName>
</protein>
<dbReference type="PANTHER" id="PTHR30055:SF229">
    <property type="entry name" value="HTH-TYPE TRANSCRIPTIONAL REPRESSOR RV1474C"/>
    <property type="match status" value="1"/>
</dbReference>
<gene>
    <name evidence="4" type="ORF">ACFPBZ_23415</name>
</gene>
<feature type="domain" description="HTH tetR-type" evidence="3">
    <location>
        <begin position="10"/>
        <end position="70"/>
    </location>
</feature>
<name>A0ABV9YSS5_9PSEU</name>
<dbReference type="Gene3D" id="1.10.357.10">
    <property type="entry name" value="Tetracycline Repressor, domain 2"/>
    <property type="match status" value="1"/>
</dbReference>
<keyword evidence="1 2" id="KW-0238">DNA-binding</keyword>
<dbReference type="EMBL" id="JBHSIV010000032">
    <property type="protein sequence ID" value="MFC5065184.1"/>
    <property type="molecule type" value="Genomic_DNA"/>
</dbReference>
<feature type="DNA-binding region" description="H-T-H motif" evidence="2">
    <location>
        <begin position="33"/>
        <end position="52"/>
    </location>
</feature>
<organism evidence="4 5">
    <name type="scientific">Actinomycetospora atypica</name>
    <dbReference type="NCBI Taxonomy" id="1290095"/>
    <lineage>
        <taxon>Bacteria</taxon>
        <taxon>Bacillati</taxon>
        <taxon>Actinomycetota</taxon>
        <taxon>Actinomycetes</taxon>
        <taxon>Pseudonocardiales</taxon>
        <taxon>Pseudonocardiaceae</taxon>
        <taxon>Actinomycetospora</taxon>
    </lineage>
</organism>
<comment type="caution">
    <text evidence="4">The sequence shown here is derived from an EMBL/GenBank/DDBJ whole genome shotgun (WGS) entry which is preliminary data.</text>
</comment>
<dbReference type="PRINTS" id="PR00455">
    <property type="entry name" value="HTHTETR"/>
</dbReference>
<dbReference type="PROSITE" id="PS01081">
    <property type="entry name" value="HTH_TETR_1"/>
    <property type="match status" value="1"/>
</dbReference>
<dbReference type="Pfam" id="PF00440">
    <property type="entry name" value="TetR_N"/>
    <property type="match status" value="1"/>
</dbReference>
<dbReference type="InterPro" id="IPR009057">
    <property type="entry name" value="Homeodomain-like_sf"/>
</dbReference>
<evidence type="ECO:0000256" key="2">
    <source>
        <dbReference type="PROSITE-ProRule" id="PRU00335"/>
    </source>
</evidence>
<dbReference type="RefSeq" id="WP_378038519.1">
    <property type="nucleotide sequence ID" value="NZ_JBHSIV010000032.1"/>
</dbReference>
<dbReference type="InterPro" id="IPR036271">
    <property type="entry name" value="Tet_transcr_reg_TetR-rel_C_sf"/>
</dbReference>
<accession>A0ABV9YSS5</accession>
<proteinExistence type="predicted"/>
<evidence type="ECO:0000313" key="4">
    <source>
        <dbReference type="EMBL" id="MFC5065184.1"/>
    </source>
</evidence>